<organism evidence="2 3">
    <name type="scientific">Aquimarina intermedia</name>
    <dbReference type="NCBI Taxonomy" id="350814"/>
    <lineage>
        <taxon>Bacteria</taxon>
        <taxon>Pseudomonadati</taxon>
        <taxon>Bacteroidota</taxon>
        <taxon>Flavobacteriia</taxon>
        <taxon>Flavobacteriales</taxon>
        <taxon>Flavobacteriaceae</taxon>
        <taxon>Aquimarina</taxon>
    </lineage>
</organism>
<dbReference type="RefSeq" id="WP_148780901.1">
    <property type="nucleotide sequence ID" value="NZ_VNHU01000001.1"/>
</dbReference>
<accession>A0A5S5CEZ2</accession>
<keyword evidence="1" id="KW-0732">Signal</keyword>
<dbReference type="Proteomes" id="UP000324376">
    <property type="component" value="Unassembled WGS sequence"/>
</dbReference>
<dbReference type="EMBL" id="VNHU01000001">
    <property type="protein sequence ID" value="TYP76856.1"/>
    <property type="molecule type" value="Genomic_DNA"/>
</dbReference>
<keyword evidence="3" id="KW-1185">Reference proteome</keyword>
<gene>
    <name evidence="2" type="ORF">BD809_1011</name>
</gene>
<dbReference type="OrthoDB" id="9808753at2"/>
<proteinExistence type="predicted"/>
<sequence length="231" mass="25444">MIRIKLIIILLGVTLGTSAQITELANGNVGIGTTNPLNKLHVKGDGSSKQILNIHNPSNVNGATIRLSDSQWNSVIKTTPNSGGVSENLDFIVGSKHGMRINERGDVGIGTLAPDAKLTINGNIHAKEIKVDLNVPAPDYVFKEDYKLKSLPEVESFIKANGHLPEIASAKEFEQNGILLGQLDMMLLKKIEELTLYTIQQQKDIKQQNSKIEHQQKEIEKLQLLLRQLSK</sequence>
<dbReference type="AlphaFoldDB" id="A0A5S5CEZ2"/>
<evidence type="ECO:0000313" key="3">
    <source>
        <dbReference type="Proteomes" id="UP000324376"/>
    </source>
</evidence>
<evidence type="ECO:0008006" key="4">
    <source>
        <dbReference type="Google" id="ProtNLM"/>
    </source>
</evidence>
<name>A0A5S5CEZ2_9FLAO</name>
<evidence type="ECO:0000256" key="1">
    <source>
        <dbReference type="SAM" id="SignalP"/>
    </source>
</evidence>
<protein>
    <recommendedName>
        <fullName evidence="4">Endosialidase-like protein</fullName>
    </recommendedName>
</protein>
<reference evidence="2 3" key="1">
    <citation type="submission" date="2019-07" db="EMBL/GenBank/DDBJ databases">
        <title>Genomic Encyclopedia of Archaeal and Bacterial Type Strains, Phase II (KMG-II): from individual species to whole genera.</title>
        <authorList>
            <person name="Goeker M."/>
        </authorList>
    </citation>
    <scope>NUCLEOTIDE SEQUENCE [LARGE SCALE GENOMIC DNA]</scope>
    <source>
        <strain evidence="2 3">DSM 17527</strain>
    </source>
</reference>
<feature type="signal peptide" evidence="1">
    <location>
        <begin position="1"/>
        <end position="19"/>
    </location>
</feature>
<comment type="caution">
    <text evidence="2">The sequence shown here is derived from an EMBL/GenBank/DDBJ whole genome shotgun (WGS) entry which is preliminary data.</text>
</comment>
<evidence type="ECO:0000313" key="2">
    <source>
        <dbReference type="EMBL" id="TYP76856.1"/>
    </source>
</evidence>
<feature type="chain" id="PRO_5024467905" description="Endosialidase-like protein" evidence="1">
    <location>
        <begin position="20"/>
        <end position="231"/>
    </location>
</feature>